<proteinExistence type="inferred from homology"/>
<comment type="similarity">
    <text evidence="9 10">Belongs to the TrpA family.</text>
</comment>
<dbReference type="RefSeq" id="WP_259090716.1">
    <property type="nucleotide sequence ID" value="NZ_JANTZY010000006.1"/>
</dbReference>
<sequence>MSRLDETFDALGPDEKAMGLFLTDGFPNPDATVPLLHAIDRGGADFIELGMPFSDPLAEGRPIQRASARALSHGVTLPDTLQTVESFREDSDTPLLLMGYVNPVFKYGVDAFCRDAAEAGVDGLILPDLPPQESDALCDAAAAHGLELVFLIAPNTSDERIRVVDERATGFVYAVSVTGLTGSDLAETPSVDEYLMHARDFVGQNPLLVGFGIKTHDDAMELSRHTDGFIVGSALINRVEALWEDPERSTTDRLDTVEGFARHLKSGTPVPTPQPNPA</sequence>
<dbReference type="InterPro" id="IPR018204">
    <property type="entry name" value="Trp_synthase_alpha_AS"/>
</dbReference>
<evidence type="ECO:0000256" key="9">
    <source>
        <dbReference type="HAMAP-Rule" id="MF_00131"/>
    </source>
</evidence>
<dbReference type="Proteomes" id="UP001155040">
    <property type="component" value="Unassembled WGS sequence"/>
</dbReference>
<dbReference type="HAMAP" id="MF_00131">
    <property type="entry name" value="Trp_synth_alpha"/>
    <property type="match status" value="1"/>
</dbReference>
<dbReference type="NCBIfam" id="TIGR00262">
    <property type="entry name" value="trpA"/>
    <property type="match status" value="1"/>
</dbReference>
<dbReference type="InterPro" id="IPR013785">
    <property type="entry name" value="Aldolase_TIM"/>
</dbReference>
<dbReference type="EMBL" id="JANUBF010000005">
    <property type="protein sequence ID" value="MCS4035961.1"/>
    <property type="molecule type" value="Genomic_DNA"/>
</dbReference>
<dbReference type="Pfam" id="PF00290">
    <property type="entry name" value="Trp_syntA"/>
    <property type="match status" value="1"/>
</dbReference>
<evidence type="ECO:0000256" key="7">
    <source>
        <dbReference type="ARBA" id="ARBA00023239"/>
    </source>
</evidence>
<comment type="pathway">
    <text evidence="2 9">Amino-acid biosynthesis; L-tryptophan biosynthesis; L-tryptophan from chorismate: step 5/5.</text>
</comment>
<dbReference type="InterPro" id="IPR011060">
    <property type="entry name" value="RibuloseP-bd_barrel"/>
</dbReference>
<evidence type="ECO:0000256" key="5">
    <source>
        <dbReference type="ARBA" id="ARBA00022822"/>
    </source>
</evidence>
<dbReference type="GO" id="GO:0004834">
    <property type="term" value="F:tryptophan synthase activity"/>
    <property type="evidence" value="ECO:0007669"/>
    <property type="project" value="UniProtKB-UniRule"/>
</dbReference>
<protein>
    <recommendedName>
        <fullName evidence="9">Tryptophan synthase alpha chain</fullName>
        <ecNumber evidence="9">4.2.1.20</ecNumber>
    </recommendedName>
</protein>
<feature type="active site" description="Proton acceptor" evidence="9">
    <location>
        <position position="59"/>
    </location>
</feature>
<comment type="subunit">
    <text evidence="3 9">Tetramer of two alpha and two beta chains.</text>
</comment>
<keyword evidence="7 9" id="KW-0456">Lyase</keyword>
<dbReference type="Gene3D" id="3.20.20.70">
    <property type="entry name" value="Aldolase class I"/>
    <property type="match status" value="1"/>
</dbReference>
<dbReference type="GO" id="GO:0005829">
    <property type="term" value="C:cytosol"/>
    <property type="evidence" value="ECO:0007669"/>
    <property type="project" value="TreeGrafter"/>
</dbReference>
<evidence type="ECO:0000256" key="6">
    <source>
        <dbReference type="ARBA" id="ARBA00023141"/>
    </source>
</evidence>
<dbReference type="AlphaFoldDB" id="A0A9X2UJL4"/>
<dbReference type="CDD" id="cd04724">
    <property type="entry name" value="Tryptophan_synthase_alpha"/>
    <property type="match status" value="1"/>
</dbReference>
<dbReference type="EC" id="4.2.1.20" evidence="9"/>
<comment type="function">
    <text evidence="1 9">The alpha subunit is responsible for the aldol cleavage of indoleglycerol phosphate to indole and glyceraldehyde 3-phosphate.</text>
</comment>
<reference evidence="11" key="1">
    <citation type="submission" date="2022-08" db="EMBL/GenBank/DDBJ databases">
        <title>Genomic Encyclopedia of Type Strains, Phase V (KMG-V): Genome sequencing to study the core and pangenomes of soil and plant-associated prokaryotes.</title>
        <authorList>
            <person name="Whitman W."/>
        </authorList>
    </citation>
    <scope>NUCLEOTIDE SEQUENCE</scope>
    <source>
        <strain evidence="11">SP3012</strain>
    </source>
</reference>
<dbReference type="SUPFAM" id="SSF51366">
    <property type="entry name" value="Ribulose-phoshate binding barrel"/>
    <property type="match status" value="1"/>
</dbReference>
<evidence type="ECO:0000256" key="2">
    <source>
        <dbReference type="ARBA" id="ARBA00004733"/>
    </source>
</evidence>
<dbReference type="PANTHER" id="PTHR43406">
    <property type="entry name" value="TRYPTOPHAN SYNTHASE, ALPHA CHAIN"/>
    <property type="match status" value="1"/>
</dbReference>
<dbReference type="PANTHER" id="PTHR43406:SF1">
    <property type="entry name" value="TRYPTOPHAN SYNTHASE ALPHA CHAIN, CHLOROPLASTIC"/>
    <property type="match status" value="1"/>
</dbReference>
<comment type="catalytic activity">
    <reaction evidence="8 9">
        <text>(1S,2R)-1-C-(indol-3-yl)glycerol 3-phosphate + L-serine = D-glyceraldehyde 3-phosphate + L-tryptophan + H2O</text>
        <dbReference type="Rhea" id="RHEA:10532"/>
        <dbReference type="ChEBI" id="CHEBI:15377"/>
        <dbReference type="ChEBI" id="CHEBI:33384"/>
        <dbReference type="ChEBI" id="CHEBI:57912"/>
        <dbReference type="ChEBI" id="CHEBI:58866"/>
        <dbReference type="ChEBI" id="CHEBI:59776"/>
        <dbReference type="EC" id="4.2.1.20"/>
    </reaction>
</comment>
<evidence type="ECO:0000256" key="8">
    <source>
        <dbReference type="ARBA" id="ARBA00049047"/>
    </source>
</evidence>
<dbReference type="PROSITE" id="PS00167">
    <property type="entry name" value="TRP_SYNTHASE_ALPHA"/>
    <property type="match status" value="1"/>
</dbReference>
<comment type="caution">
    <text evidence="11">The sequence shown here is derived from an EMBL/GenBank/DDBJ whole genome shotgun (WGS) entry which is preliminary data.</text>
</comment>
<dbReference type="InterPro" id="IPR002028">
    <property type="entry name" value="Trp_synthase_suA"/>
</dbReference>
<evidence type="ECO:0000256" key="1">
    <source>
        <dbReference type="ARBA" id="ARBA00003365"/>
    </source>
</evidence>
<evidence type="ECO:0000256" key="10">
    <source>
        <dbReference type="RuleBase" id="RU003662"/>
    </source>
</evidence>
<accession>A0A9X2UJL4</accession>
<evidence type="ECO:0000313" key="11">
    <source>
        <dbReference type="EMBL" id="MCS4035961.1"/>
    </source>
</evidence>
<gene>
    <name evidence="9" type="primary">trpA</name>
    <name evidence="11" type="ORF">GGQ01_001012</name>
</gene>
<keyword evidence="4 9" id="KW-0028">Amino-acid biosynthesis</keyword>
<keyword evidence="5 9" id="KW-0822">Tryptophan biosynthesis</keyword>
<name>A0A9X2UJL4_9BACT</name>
<evidence type="ECO:0000256" key="4">
    <source>
        <dbReference type="ARBA" id="ARBA00022605"/>
    </source>
</evidence>
<organism evidence="11 12">
    <name type="scientific">Salinibacter ruber</name>
    <dbReference type="NCBI Taxonomy" id="146919"/>
    <lineage>
        <taxon>Bacteria</taxon>
        <taxon>Pseudomonadati</taxon>
        <taxon>Rhodothermota</taxon>
        <taxon>Rhodothermia</taxon>
        <taxon>Rhodothermales</taxon>
        <taxon>Salinibacteraceae</taxon>
        <taxon>Salinibacter</taxon>
    </lineage>
</organism>
<dbReference type="FunFam" id="3.20.20.70:FF:000037">
    <property type="entry name" value="Tryptophan synthase alpha chain"/>
    <property type="match status" value="1"/>
</dbReference>
<feature type="active site" description="Proton acceptor" evidence="9">
    <location>
        <position position="48"/>
    </location>
</feature>
<evidence type="ECO:0000256" key="3">
    <source>
        <dbReference type="ARBA" id="ARBA00011270"/>
    </source>
</evidence>
<evidence type="ECO:0000313" key="12">
    <source>
        <dbReference type="Proteomes" id="UP001155040"/>
    </source>
</evidence>
<keyword evidence="6 9" id="KW-0057">Aromatic amino acid biosynthesis</keyword>